<protein>
    <recommendedName>
        <fullName evidence="3">Retrovirus-related Pol polyprotein from transposon TNT 1-94</fullName>
    </recommendedName>
</protein>
<dbReference type="PANTHER" id="PTHR47481">
    <property type="match status" value="1"/>
</dbReference>
<dbReference type="EMBL" id="AWUE01017998">
    <property type="protein sequence ID" value="OMO83293.1"/>
    <property type="molecule type" value="Genomic_DNA"/>
</dbReference>
<sequence length="116" mass="12833">MKRENQSVGIYLQSMKSLADAIRMAGSSIDDHDLVLHILKGVGPEFNDLLAAIRVRETAISFDELHAMLSAHETLLRQQDAAISDITIPTANLARRTPNQVSRYSNFLGSIKSEIL</sequence>
<name>A0A1R3IL57_9ROSI</name>
<dbReference type="Proteomes" id="UP000187203">
    <property type="component" value="Unassembled WGS sequence"/>
</dbReference>
<dbReference type="OrthoDB" id="1912561at2759"/>
<accession>A0A1R3IL57</accession>
<reference evidence="2" key="1">
    <citation type="submission" date="2013-09" db="EMBL/GenBank/DDBJ databases">
        <title>Corchorus olitorius genome sequencing.</title>
        <authorList>
            <person name="Alam M."/>
            <person name="Haque M.S."/>
            <person name="Islam M.S."/>
            <person name="Emdad E.M."/>
            <person name="Islam M.M."/>
            <person name="Ahmed B."/>
            <person name="Halim A."/>
            <person name="Hossen Q.M.M."/>
            <person name="Hossain M.Z."/>
            <person name="Ahmed R."/>
            <person name="Khan M.M."/>
            <person name="Islam R."/>
            <person name="Rashid M.M."/>
            <person name="Khan S.A."/>
            <person name="Rahman M.S."/>
            <person name="Alam M."/>
            <person name="Yahiya A.S."/>
            <person name="Khan M.S."/>
            <person name="Azam M.S."/>
            <person name="Haque T."/>
            <person name="Lashkar M.Z.H."/>
            <person name="Akhand A.I."/>
            <person name="Morshed G."/>
            <person name="Roy S."/>
            <person name="Uddin K.S."/>
            <person name="Rabeya T."/>
            <person name="Hossain A.S."/>
            <person name="Chowdhury A."/>
            <person name="Snigdha A.R."/>
            <person name="Mortoza M.S."/>
            <person name="Matin S.A."/>
            <person name="Hoque S.M.E."/>
            <person name="Islam M.K."/>
            <person name="Roy D.K."/>
            <person name="Haider R."/>
            <person name="Moosa M.M."/>
            <person name="Elias S.M."/>
            <person name="Hasan A.M."/>
            <person name="Jahan S."/>
            <person name="Shafiuddin M."/>
            <person name="Mahmood N."/>
            <person name="Shommy N.S."/>
        </authorList>
    </citation>
    <scope>NUCLEOTIDE SEQUENCE [LARGE SCALE GENOMIC DNA]</scope>
    <source>
        <strain evidence="2">cv. O-4</strain>
    </source>
</reference>
<evidence type="ECO:0000313" key="1">
    <source>
        <dbReference type="EMBL" id="OMO83293.1"/>
    </source>
</evidence>
<evidence type="ECO:0008006" key="3">
    <source>
        <dbReference type="Google" id="ProtNLM"/>
    </source>
</evidence>
<comment type="caution">
    <text evidence="1">The sequence shown here is derived from an EMBL/GenBank/DDBJ whole genome shotgun (WGS) entry which is preliminary data.</text>
</comment>
<dbReference type="STRING" id="93759.A0A1R3IL57"/>
<evidence type="ECO:0000313" key="2">
    <source>
        <dbReference type="Proteomes" id="UP000187203"/>
    </source>
</evidence>
<dbReference type="AlphaFoldDB" id="A0A1R3IL57"/>
<proteinExistence type="predicted"/>
<keyword evidence="2" id="KW-1185">Reference proteome</keyword>
<dbReference type="PANTHER" id="PTHR47481:SF9">
    <property type="entry name" value="RETROTRANSPOSON GAG DOMAIN-CONTAINING PROTEIN"/>
    <property type="match status" value="1"/>
</dbReference>
<dbReference type="Pfam" id="PF14223">
    <property type="entry name" value="Retrotran_gag_2"/>
    <property type="match status" value="1"/>
</dbReference>
<gene>
    <name evidence="1" type="ORF">COLO4_22605</name>
</gene>
<organism evidence="1 2">
    <name type="scientific">Corchorus olitorius</name>
    <dbReference type="NCBI Taxonomy" id="93759"/>
    <lineage>
        <taxon>Eukaryota</taxon>
        <taxon>Viridiplantae</taxon>
        <taxon>Streptophyta</taxon>
        <taxon>Embryophyta</taxon>
        <taxon>Tracheophyta</taxon>
        <taxon>Spermatophyta</taxon>
        <taxon>Magnoliopsida</taxon>
        <taxon>eudicotyledons</taxon>
        <taxon>Gunneridae</taxon>
        <taxon>Pentapetalae</taxon>
        <taxon>rosids</taxon>
        <taxon>malvids</taxon>
        <taxon>Malvales</taxon>
        <taxon>Malvaceae</taxon>
        <taxon>Grewioideae</taxon>
        <taxon>Apeibeae</taxon>
        <taxon>Corchorus</taxon>
    </lineage>
</organism>